<evidence type="ECO:0000313" key="2">
    <source>
        <dbReference type="EMBL" id="KXA63578.1"/>
    </source>
</evidence>
<evidence type="ECO:0000313" key="3">
    <source>
        <dbReference type="Proteomes" id="UP000070226"/>
    </source>
</evidence>
<proteinExistence type="predicted"/>
<feature type="transmembrane region" description="Helical" evidence="1">
    <location>
        <begin position="6"/>
        <end position="23"/>
    </location>
</feature>
<reference evidence="2 3" key="1">
    <citation type="submission" date="2016-01" db="EMBL/GenBank/DDBJ databases">
        <authorList>
            <person name="Oliw E.H."/>
        </authorList>
    </citation>
    <scope>NUCLEOTIDE SEQUENCE [LARGE SCALE GENOMIC DNA]</scope>
    <source>
        <strain evidence="2 3">CMW7756B</strain>
    </source>
</reference>
<keyword evidence="1" id="KW-0812">Transmembrane</keyword>
<accession>A0A133S3W4</accession>
<gene>
    <name evidence="2" type="ORF">HMPREF3233_01331</name>
</gene>
<dbReference type="AlphaFoldDB" id="A0A133S3W4"/>
<evidence type="ECO:0000256" key="1">
    <source>
        <dbReference type="SAM" id="Phobius"/>
    </source>
</evidence>
<keyword evidence="1" id="KW-0472">Membrane</keyword>
<organism evidence="2">
    <name type="scientific">Veillonella atypica</name>
    <dbReference type="NCBI Taxonomy" id="39777"/>
    <lineage>
        <taxon>Bacteria</taxon>
        <taxon>Bacillati</taxon>
        <taxon>Bacillota</taxon>
        <taxon>Negativicutes</taxon>
        <taxon>Veillonellales</taxon>
        <taxon>Veillonellaceae</taxon>
        <taxon>Veillonella</taxon>
    </lineage>
</organism>
<comment type="caution">
    <text evidence="2">The sequence shown here is derived from an EMBL/GenBank/DDBJ whole genome shotgun (WGS) entry which is preliminary data.</text>
</comment>
<sequence>MLIPFYIYLVIVIIIKYIIPYYIENNQYRKYIVFVISESWRKGKLSQKEKTTSWIVLFYMMV</sequence>
<dbReference type="Proteomes" id="UP000070226">
    <property type="component" value="Unassembled WGS sequence"/>
</dbReference>
<protein>
    <submittedName>
        <fullName evidence="2">Uncharacterized protein</fullName>
    </submittedName>
</protein>
<keyword evidence="1" id="KW-1133">Transmembrane helix</keyword>
<dbReference type="EMBL" id="LRQT01000056">
    <property type="protein sequence ID" value="KXA63578.1"/>
    <property type="molecule type" value="Genomic_DNA"/>
</dbReference>
<name>A0A133S3W4_9FIRM</name>